<evidence type="ECO:0000313" key="2">
    <source>
        <dbReference type="Proteomes" id="UP000320762"/>
    </source>
</evidence>
<evidence type="ECO:0000313" key="1">
    <source>
        <dbReference type="EMBL" id="TRM56197.1"/>
    </source>
</evidence>
<dbReference type="Gene3D" id="3.30.710.10">
    <property type="entry name" value="Potassium Channel Kv1.1, Chain A"/>
    <property type="match status" value="1"/>
</dbReference>
<keyword evidence="2" id="KW-1185">Reference proteome</keyword>
<gene>
    <name evidence="1" type="ORF">BD626DRAFT_441338</name>
</gene>
<accession>A0A550BUH2</accession>
<evidence type="ECO:0008006" key="3">
    <source>
        <dbReference type="Google" id="ProtNLM"/>
    </source>
</evidence>
<dbReference type="OrthoDB" id="3031817at2759"/>
<name>A0A550BUH2_9AGAR</name>
<reference evidence="1 2" key="1">
    <citation type="journal article" date="2019" name="New Phytol.">
        <title>Comparative genomics reveals unique wood-decay strategies and fruiting body development in the Schizophyllaceae.</title>
        <authorList>
            <person name="Almasi E."/>
            <person name="Sahu N."/>
            <person name="Krizsan K."/>
            <person name="Balint B."/>
            <person name="Kovacs G.M."/>
            <person name="Kiss B."/>
            <person name="Cseklye J."/>
            <person name="Drula E."/>
            <person name="Henrissat B."/>
            <person name="Nagy I."/>
            <person name="Chovatia M."/>
            <person name="Adam C."/>
            <person name="LaButti K."/>
            <person name="Lipzen A."/>
            <person name="Riley R."/>
            <person name="Grigoriev I.V."/>
            <person name="Nagy L.G."/>
        </authorList>
    </citation>
    <scope>NUCLEOTIDE SEQUENCE [LARGE SCALE GENOMIC DNA]</scope>
    <source>
        <strain evidence="1 2">NL-1724</strain>
    </source>
</reference>
<dbReference type="AlphaFoldDB" id="A0A550BUH2"/>
<comment type="caution">
    <text evidence="1">The sequence shown here is derived from an EMBL/GenBank/DDBJ whole genome shotgun (WGS) entry which is preliminary data.</text>
</comment>
<protein>
    <recommendedName>
        <fullName evidence="3">BTB domain-containing protein</fullName>
    </recommendedName>
</protein>
<organism evidence="1 2">
    <name type="scientific">Schizophyllum amplum</name>
    <dbReference type="NCBI Taxonomy" id="97359"/>
    <lineage>
        <taxon>Eukaryota</taxon>
        <taxon>Fungi</taxon>
        <taxon>Dikarya</taxon>
        <taxon>Basidiomycota</taxon>
        <taxon>Agaricomycotina</taxon>
        <taxon>Agaricomycetes</taxon>
        <taxon>Agaricomycetidae</taxon>
        <taxon>Agaricales</taxon>
        <taxon>Schizophyllaceae</taxon>
        <taxon>Schizophyllum</taxon>
    </lineage>
</organism>
<dbReference type="EMBL" id="VDMD01000078">
    <property type="protein sequence ID" value="TRM56197.1"/>
    <property type="molecule type" value="Genomic_DNA"/>
</dbReference>
<sequence length="331" mass="37689">MTVPLCKVGDLWFPDGNLLIRVGDRVCRVYQGFLASQSPVMGDMFSFPQPSEGADMVEGVPAVRLPDPPEEVTHWLRAMLLPWTFPGYPNYTEIDQLLAVLRLSHKYDVQYLRRRALEHFAALLPVDVDNVKANAHHFKSRNISHECPLSVYLRINSIAHEVGALWLIPCIIYELHQFMYDDPCALDNISTESPPLTTQLLIRLYKISHLITQQFCLAHLVRHVADCGQRQPCGAERRVTRSDWDEELHKDPVCFYSGLDEIAEDGKSVACLGRGFEDTQNLCYSCRLDMRARHLHACKIFWNALPKSLGLPMWKDLLATKASDLGDDMKT</sequence>
<dbReference type="InterPro" id="IPR011333">
    <property type="entry name" value="SKP1/BTB/POZ_sf"/>
</dbReference>
<dbReference type="Proteomes" id="UP000320762">
    <property type="component" value="Unassembled WGS sequence"/>
</dbReference>
<proteinExistence type="predicted"/>